<dbReference type="InterPro" id="IPR013783">
    <property type="entry name" value="Ig-like_fold"/>
</dbReference>
<organism evidence="1 2">
    <name type="scientific">Christiangramia aestuarii</name>
    <dbReference type="NCBI Taxonomy" id="1028746"/>
    <lineage>
        <taxon>Bacteria</taxon>
        <taxon>Pseudomonadati</taxon>
        <taxon>Bacteroidota</taxon>
        <taxon>Flavobacteriia</taxon>
        <taxon>Flavobacteriales</taxon>
        <taxon>Flavobacteriaceae</taxon>
        <taxon>Christiangramia</taxon>
    </lineage>
</organism>
<dbReference type="EMBL" id="VJVW01000001">
    <property type="protein sequence ID" value="MUP41726.1"/>
    <property type="molecule type" value="Genomic_DNA"/>
</dbReference>
<dbReference type="InterPro" id="IPR011047">
    <property type="entry name" value="Quinoprotein_ADH-like_sf"/>
</dbReference>
<keyword evidence="2" id="KW-1185">Reference proteome</keyword>
<comment type="caution">
    <text evidence="1">The sequence shown here is derived from an EMBL/GenBank/DDBJ whole genome shotgun (WGS) entry which is preliminary data.</text>
</comment>
<dbReference type="Proteomes" id="UP000460416">
    <property type="component" value="Unassembled WGS sequence"/>
</dbReference>
<dbReference type="AlphaFoldDB" id="A0A7M3SYP5"/>
<dbReference type="Gene3D" id="2.130.10.10">
    <property type="entry name" value="YVTN repeat-like/Quinoprotein amine dehydrogenase"/>
    <property type="match status" value="1"/>
</dbReference>
<accession>A0A7M3SYP5</accession>
<name>A0A7M3SYP5_9FLAO</name>
<gene>
    <name evidence="1" type="ORF">FLP08_04000</name>
</gene>
<dbReference type="SUPFAM" id="SSF50998">
    <property type="entry name" value="Quinoprotein alcohol dehydrogenase-like"/>
    <property type="match status" value="1"/>
</dbReference>
<dbReference type="Gene3D" id="2.60.40.10">
    <property type="entry name" value="Immunoglobulins"/>
    <property type="match status" value="1"/>
</dbReference>
<evidence type="ECO:0000313" key="1">
    <source>
        <dbReference type="EMBL" id="MUP41726.1"/>
    </source>
</evidence>
<protein>
    <recommendedName>
        <fullName evidence="3">WD40 repeat domain-containing protein</fullName>
    </recommendedName>
</protein>
<dbReference type="InterPro" id="IPR015943">
    <property type="entry name" value="WD40/YVTN_repeat-like_dom_sf"/>
</dbReference>
<dbReference type="OrthoDB" id="1401957at2"/>
<evidence type="ECO:0008006" key="3">
    <source>
        <dbReference type="Google" id="ProtNLM"/>
    </source>
</evidence>
<sequence>MKKLLCLAALFLALACSTEERPDEQESREYENKIILQELQMQEAGVKLKWSILNTTDFQSYEILRSESEEENNFQTLKFINDNEKTDFIDTELPYSPYVSYKIIGHNYSGTAPIESNMQVYKRPEVIKFNGYIDQVIPQFAQNKMYLISRKGQVTLMDLETNNILKTLETESHIGFVDIKTFNGKEELYVPRNDGWIYIYDAKSFELIDRIDTGRASSSIIFNNNRLFVSTDAWTDRPLKVYSRISGDLIEETGDFDLTRLRQIPGSNTDLLEITLNVGPVDQDIYKFDANGSLIEHLNDTYHGDFSLDANIFNFFPDAERFITGREGAIYSKNMIYQSRLPKGYLEFSSFSFNIEDQLIYAGCSNERSIQEYDLNDLSRKGFIETKSYPQFIFKNLGQIYIIGLSSNSNNSNFVFEKINL</sequence>
<evidence type="ECO:0000313" key="2">
    <source>
        <dbReference type="Proteomes" id="UP000460416"/>
    </source>
</evidence>
<reference evidence="1 2" key="1">
    <citation type="submission" date="2019-07" db="EMBL/GenBank/DDBJ databases">
        <title>Gramella aestuarii sp. nov., isolated from a tidal flat, and emended description of Gramella echinicola.</title>
        <authorList>
            <person name="Liu L."/>
        </authorList>
    </citation>
    <scope>NUCLEOTIDE SEQUENCE [LARGE SCALE GENOMIC DNA]</scope>
    <source>
        <strain evidence="1 2">BS12</strain>
    </source>
</reference>
<dbReference type="RefSeq" id="WP_156274249.1">
    <property type="nucleotide sequence ID" value="NZ_BAABGI010000002.1"/>
</dbReference>
<proteinExistence type="predicted"/>
<dbReference type="PROSITE" id="PS51257">
    <property type="entry name" value="PROKAR_LIPOPROTEIN"/>
    <property type="match status" value="1"/>
</dbReference>